<evidence type="ECO:0000256" key="1">
    <source>
        <dbReference type="SAM" id="MobiDB-lite"/>
    </source>
</evidence>
<feature type="region of interest" description="Disordered" evidence="1">
    <location>
        <begin position="43"/>
        <end position="135"/>
    </location>
</feature>
<feature type="compositionally biased region" description="Low complexity" evidence="1">
    <location>
        <begin position="43"/>
        <end position="52"/>
    </location>
</feature>
<evidence type="ECO:0000313" key="2">
    <source>
        <dbReference type="EMBL" id="CAB4880357.1"/>
    </source>
</evidence>
<dbReference type="PANTHER" id="PTHR24094">
    <property type="entry name" value="SECRETED PROTEIN"/>
    <property type="match status" value="1"/>
</dbReference>
<reference evidence="2" key="1">
    <citation type="submission" date="2020-05" db="EMBL/GenBank/DDBJ databases">
        <authorList>
            <person name="Chiriac C."/>
            <person name="Salcher M."/>
            <person name="Ghai R."/>
            <person name="Kavagutti S V."/>
        </authorList>
    </citation>
    <scope>NUCLEOTIDE SEQUENCE</scope>
</reference>
<gene>
    <name evidence="2" type="ORF">UFOPK3376_01462</name>
</gene>
<sequence>MQRRTLRTCAVVTIGLLACGCSNKRIASDLTLAPLPSVESTIADSTTSSADTLLHTGTTNPNVTRPSTPPTIKPPTVPSTVAGEVSTQTTAAQAPGTTNLTTPSTVPTTTPHTVPATTTKPTTPPTTTPPPPPGQAATAVLAAIPVSGEHRGAPAYKNASFAASTTDGAGCNTAQRVLIRDSITAVVVGRRCSITSGRWASPWEQTVVTDPTRLTLVRTVSLKEAWDSGAFAWSQQRRDAFANDMSDQRSLAMVSDSVSQSRGDRDPAAWLPPTQQCEYLANWLAVKARWGLTMDPAEAGSISSALRSQCPGLRVDDWPGIS</sequence>
<feature type="compositionally biased region" description="Low complexity" evidence="1">
    <location>
        <begin position="87"/>
        <end position="121"/>
    </location>
</feature>
<accession>A0A6J7EAX1</accession>
<name>A0A6J7EAX1_9ZZZZ</name>
<dbReference type="EMBL" id="CAFBLP010000033">
    <property type="protein sequence ID" value="CAB4880357.1"/>
    <property type="molecule type" value="Genomic_DNA"/>
</dbReference>
<dbReference type="PROSITE" id="PS51257">
    <property type="entry name" value="PROKAR_LIPOPROTEIN"/>
    <property type="match status" value="1"/>
</dbReference>
<dbReference type="AlphaFoldDB" id="A0A6J7EAX1"/>
<organism evidence="2">
    <name type="scientific">freshwater metagenome</name>
    <dbReference type="NCBI Taxonomy" id="449393"/>
    <lineage>
        <taxon>unclassified sequences</taxon>
        <taxon>metagenomes</taxon>
        <taxon>ecological metagenomes</taxon>
    </lineage>
</organism>
<feature type="compositionally biased region" description="Polar residues" evidence="1">
    <location>
        <begin position="55"/>
        <end position="66"/>
    </location>
</feature>
<feature type="compositionally biased region" description="Pro residues" evidence="1">
    <location>
        <begin position="67"/>
        <end position="77"/>
    </location>
</feature>
<protein>
    <submittedName>
        <fullName evidence="2">Unannotated protein</fullName>
    </submittedName>
</protein>
<dbReference type="PANTHER" id="PTHR24094:SF15">
    <property type="entry name" value="AMP-DEPENDENT SYNTHETASE_LIGASE DOMAIN-CONTAINING PROTEIN-RELATED"/>
    <property type="match status" value="1"/>
</dbReference>
<proteinExistence type="predicted"/>
<feature type="compositionally biased region" description="Pro residues" evidence="1">
    <location>
        <begin position="122"/>
        <end position="134"/>
    </location>
</feature>